<dbReference type="EMBL" id="JARKHS020023847">
    <property type="protein sequence ID" value="KAK8768486.1"/>
    <property type="molecule type" value="Genomic_DNA"/>
</dbReference>
<evidence type="ECO:0008006" key="3">
    <source>
        <dbReference type="Google" id="ProtNLM"/>
    </source>
</evidence>
<proteinExistence type="predicted"/>
<sequence>MDTMHRWLMIMDVSNCTQHIHQNNADCKQFESTSDERLIWLETSFLDYLADLKSQCLAKNFLTKETYEGLVMTTRSNVECIRYLLEEMCFHFVLTRKMSSDPIETFFGWLRKSAGSNDQTDARAVLSGIEKTLKTGIASASSTSNVMAAEGSGCLSTLPQQKNTREGTSEEFPADACRELTERLKRGQPLLPTRDVAALAMVGGYLARAVQENIDCEECVSKAKRLGALGLADKAPRPRWTHLPIWTTFSGSLRIREIYLRSSRKKKAHESPFEGG</sequence>
<organism evidence="1 2">
    <name type="scientific">Amblyomma americanum</name>
    <name type="common">Lone star tick</name>
    <dbReference type="NCBI Taxonomy" id="6943"/>
    <lineage>
        <taxon>Eukaryota</taxon>
        <taxon>Metazoa</taxon>
        <taxon>Ecdysozoa</taxon>
        <taxon>Arthropoda</taxon>
        <taxon>Chelicerata</taxon>
        <taxon>Arachnida</taxon>
        <taxon>Acari</taxon>
        <taxon>Parasitiformes</taxon>
        <taxon>Ixodida</taxon>
        <taxon>Ixodoidea</taxon>
        <taxon>Ixodidae</taxon>
        <taxon>Amblyomminae</taxon>
        <taxon>Amblyomma</taxon>
    </lineage>
</organism>
<accession>A0AAQ4E196</accession>
<dbReference type="AlphaFoldDB" id="A0AAQ4E196"/>
<reference evidence="1 2" key="1">
    <citation type="journal article" date="2023" name="Arcadia Sci">
        <title>De novo assembly of a long-read Amblyomma americanum tick genome.</title>
        <authorList>
            <person name="Chou S."/>
            <person name="Poskanzer K.E."/>
            <person name="Rollins M."/>
            <person name="Thuy-Boun P.S."/>
        </authorList>
    </citation>
    <scope>NUCLEOTIDE SEQUENCE [LARGE SCALE GENOMIC DNA]</scope>
    <source>
        <strain evidence="1">F_SG_1</strain>
        <tissue evidence="1">Salivary glands</tissue>
    </source>
</reference>
<feature type="non-terminal residue" evidence="1">
    <location>
        <position position="276"/>
    </location>
</feature>
<dbReference type="PANTHER" id="PTHR48257:SF1">
    <property type="match status" value="1"/>
</dbReference>
<dbReference type="PANTHER" id="PTHR48257">
    <property type="match status" value="1"/>
</dbReference>
<comment type="caution">
    <text evidence="1">The sequence shown here is derived from an EMBL/GenBank/DDBJ whole genome shotgun (WGS) entry which is preliminary data.</text>
</comment>
<gene>
    <name evidence="1" type="ORF">V5799_015049</name>
</gene>
<protein>
    <recommendedName>
        <fullName evidence="3">Transposable element</fullName>
    </recommendedName>
</protein>
<name>A0AAQ4E196_AMBAM</name>
<dbReference type="Proteomes" id="UP001321473">
    <property type="component" value="Unassembled WGS sequence"/>
</dbReference>
<evidence type="ECO:0000313" key="1">
    <source>
        <dbReference type="EMBL" id="KAK8768486.1"/>
    </source>
</evidence>
<evidence type="ECO:0000313" key="2">
    <source>
        <dbReference type="Proteomes" id="UP001321473"/>
    </source>
</evidence>
<keyword evidence="2" id="KW-1185">Reference proteome</keyword>